<dbReference type="RefSeq" id="WP_408169836.1">
    <property type="nucleotide sequence ID" value="NZ_JAQQFR010000015.1"/>
</dbReference>
<sequence length="90" mass="9822">MNQAVSPAIALLQQLETLLRDPVLGPRVAAQVAIAIDSVAKEQRGYTDKDEHARDDASRRLDADAYARLWIPAWDADSPAQRALISLASI</sequence>
<protein>
    <submittedName>
        <fullName evidence="1">Uncharacterized protein</fullName>
    </submittedName>
</protein>
<proteinExistence type="predicted"/>
<dbReference type="Proteomes" id="UP001629214">
    <property type="component" value="Unassembled WGS sequence"/>
</dbReference>
<name>A0ABW8ZEQ6_9BURK</name>
<organism evidence="1 2">
    <name type="scientific">Herbaspirillum rhizosphaerae</name>
    <dbReference type="NCBI Taxonomy" id="346179"/>
    <lineage>
        <taxon>Bacteria</taxon>
        <taxon>Pseudomonadati</taxon>
        <taxon>Pseudomonadota</taxon>
        <taxon>Betaproteobacteria</taxon>
        <taxon>Burkholderiales</taxon>
        <taxon>Oxalobacteraceae</taxon>
        <taxon>Herbaspirillum</taxon>
    </lineage>
</organism>
<keyword evidence="2" id="KW-1185">Reference proteome</keyword>
<reference evidence="1 2" key="1">
    <citation type="journal article" date="2024" name="Chem. Sci.">
        <title>Discovery of megapolipeptins by genome mining of a Burkholderiales bacteria collection.</title>
        <authorList>
            <person name="Paulo B.S."/>
            <person name="Recchia M.J.J."/>
            <person name="Lee S."/>
            <person name="Fergusson C.H."/>
            <person name="Romanowski S.B."/>
            <person name="Hernandez A."/>
            <person name="Krull N."/>
            <person name="Liu D.Y."/>
            <person name="Cavanagh H."/>
            <person name="Bos A."/>
            <person name="Gray C.A."/>
            <person name="Murphy B.T."/>
            <person name="Linington R.G."/>
            <person name="Eustaquio A.S."/>
        </authorList>
    </citation>
    <scope>NUCLEOTIDE SEQUENCE [LARGE SCALE GENOMIC DNA]</scope>
    <source>
        <strain evidence="1 2">RL21-008-BIB-B</strain>
    </source>
</reference>
<evidence type="ECO:0000313" key="2">
    <source>
        <dbReference type="Proteomes" id="UP001629214"/>
    </source>
</evidence>
<gene>
    <name evidence="1" type="ORF">PQR63_20715</name>
</gene>
<accession>A0ABW8ZEQ6</accession>
<comment type="caution">
    <text evidence="1">The sequence shown here is derived from an EMBL/GenBank/DDBJ whole genome shotgun (WGS) entry which is preliminary data.</text>
</comment>
<dbReference type="EMBL" id="JAQQFR010000015">
    <property type="protein sequence ID" value="MFL9880833.1"/>
    <property type="molecule type" value="Genomic_DNA"/>
</dbReference>
<evidence type="ECO:0000313" key="1">
    <source>
        <dbReference type="EMBL" id="MFL9880833.1"/>
    </source>
</evidence>